<keyword evidence="8 11" id="KW-1133">Transmembrane helix</keyword>
<evidence type="ECO:0000256" key="6">
    <source>
        <dbReference type="ARBA" id="ARBA00022801"/>
    </source>
</evidence>
<dbReference type="GO" id="GO:0004222">
    <property type="term" value="F:metalloendopeptidase activity"/>
    <property type="evidence" value="ECO:0007669"/>
    <property type="project" value="InterPro"/>
</dbReference>
<protein>
    <recommendedName>
        <fullName evidence="12">Peptidase M50 domain-containing protein</fullName>
    </recommendedName>
</protein>
<keyword evidence="5 11" id="KW-0812">Transmembrane</keyword>
<dbReference type="InterPro" id="IPR008915">
    <property type="entry name" value="Peptidase_M50"/>
</dbReference>
<keyword evidence="9" id="KW-0482">Metalloprotease</keyword>
<evidence type="ECO:0000256" key="1">
    <source>
        <dbReference type="ARBA" id="ARBA00001947"/>
    </source>
</evidence>
<keyword evidence="10 11" id="KW-0472">Membrane</keyword>
<feature type="transmembrane region" description="Helical" evidence="11">
    <location>
        <begin position="302"/>
        <end position="328"/>
    </location>
</feature>
<evidence type="ECO:0000259" key="12">
    <source>
        <dbReference type="Pfam" id="PF02163"/>
    </source>
</evidence>
<comment type="caution">
    <text evidence="13">The sequence shown here is derived from an EMBL/GenBank/DDBJ whole genome shotgun (WGS) entry which is preliminary data.</text>
</comment>
<dbReference type="InterPro" id="IPR004387">
    <property type="entry name" value="Pept_M50_Zn"/>
</dbReference>
<dbReference type="GO" id="GO:0006508">
    <property type="term" value="P:proteolysis"/>
    <property type="evidence" value="ECO:0007669"/>
    <property type="project" value="UniProtKB-KW"/>
</dbReference>
<evidence type="ECO:0000256" key="4">
    <source>
        <dbReference type="ARBA" id="ARBA00022670"/>
    </source>
</evidence>
<comment type="similarity">
    <text evidence="3">Belongs to the peptidase M50B family.</text>
</comment>
<evidence type="ECO:0000256" key="8">
    <source>
        <dbReference type="ARBA" id="ARBA00022989"/>
    </source>
</evidence>
<reference evidence="13 14" key="1">
    <citation type="journal article" date="2016" name="Nat. Commun.">
        <title>Thousands of microbial genomes shed light on interconnected biogeochemical processes in an aquifer system.</title>
        <authorList>
            <person name="Anantharaman K."/>
            <person name="Brown C.T."/>
            <person name="Hug L.A."/>
            <person name="Sharon I."/>
            <person name="Castelle C.J."/>
            <person name="Probst A.J."/>
            <person name="Thomas B.C."/>
            <person name="Singh A."/>
            <person name="Wilkins M.J."/>
            <person name="Karaoz U."/>
            <person name="Brodie E.L."/>
            <person name="Williams K.H."/>
            <person name="Hubbard S.S."/>
            <person name="Banfield J.F."/>
        </authorList>
    </citation>
    <scope>NUCLEOTIDE SEQUENCE [LARGE SCALE GENOMIC DNA]</scope>
</reference>
<dbReference type="PANTHER" id="PTHR42837">
    <property type="entry name" value="REGULATOR OF SIGMA-E PROTEASE RSEP"/>
    <property type="match status" value="1"/>
</dbReference>
<dbReference type="EMBL" id="MFMD01000037">
    <property type="protein sequence ID" value="OGG76248.1"/>
    <property type="molecule type" value="Genomic_DNA"/>
</dbReference>
<evidence type="ECO:0000256" key="7">
    <source>
        <dbReference type="ARBA" id="ARBA00022833"/>
    </source>
</evidence>
<dbReference type="STRING" id="1798516.A2950_02240"/>
<sequence length="373" mass="39059">MSILIFIAVIVALIVVHEFGHFVAAKLSGMRVDEFGIGFPPRAMVITKKGETLYTLNWLPLGGFVKIHGEDGIQEQEAGAGGRNSNAFTSKNRFVQAIVLIAGVAMNLLFAYVLITGALWMGTPRVLSESELVSATDVQLMVASVLPESPAFAAGLRAGDTILSAEDGHYAFSGADAQGFTSFVANGEGNTTVALTIRHADKTEETIFARPLKGLVASDPSRAVLGVEVATVGVTPLSLGAAIAEGAMLTWGATILTAQGLWHFFYGVFTLSADLSQVAGPVGIAGVVGSASAQGFGDLLSIMAIISINLALINLIPVPALDGGRLLFVIIESIIRRPIKVSVARAMNGIGFVFLILLMIVVTAHDIFNLLPS</sequence>
<evidence type="ECO:0000313" key="13">
    <source>
        <dbReference type="EMBL" id="OGG76248.1"/>
    </source>
</evidence>
<evidence type="ECO:0000256" key="3">
    <source>
        <dbReference type="ARBA" id="ARBA00007931"/>
    </source>
</evidence>
<keyword evidence="4" id="KW-0645">Protease</keyword>
<dbReference type="AlphaFoldDB" id="A0A1F6ERJ4"/>
<comment type="cofactor">
    <cofactor evidence="1">
        <name>Zn(2+)</name>
        <dbReference type="ChEBI" id="CHEBI:29105"/>
    </cofactor>
</comment>
<feature type="domain" description="Peptidase M50" evidence="12">
    <location>
        <begin position="6"/>
        <end position="358"/>
    </location>
</feature>
<evidence type="ECO:0000256" key="5">
    <source>
        <dbReference type="ARBA" id="ARBA00022692"/>
    </source>
</evidence>
<feature type="transmembrane region" description="Helical" evidence="11">
    <location>
        <begin position="349"/>
        <end position="368"/>
    </location>
</feature>
<evidence type="ECO:0000313" key="14">
    <source>
        <dbReference type="Proteomes" id="UP000176714"/>
    </source>
</evidence>
<proteinExistence type="inferred from homology"/>
<dbReference type="PANTHER" id="PTHR42837:SF2">
    <property type="entry name" value="MEMBRANE METALLOPROTEASE ARASP2, CHLOROPLASTIC-RELATED"/>
    <property type="match status" value="1"/>
</dbReference>
<evidence type="ECO:0000256" key="2">
    <source>
        <dbReference type="ARBA" id="ARBA00004141"/>
    </source>
</evidence>
<comment type="subcellular location">
    <subcellularLocation>
        <location evidence="2">Membrane</location>
        <topology evidence="2">Multi-pass membrane protein</topology>
    </subcellularLocation>
</comment>
<keyword evidence="6" id="KW-0378">Hydrolase</keyword>
<evidence type="ECO:0000256" key="11">
    <source>
        <dbReference type="SAM" id="Phobius"/>
    </source>
</evidence>
<name>A0A1F6ERJ4_9BACT</name>
<dbReference type="SUPFAM" id="SSF50156">
    <property type="entry name" value="PDZ domain-like"/>
    <property type="match status" value="1"/>
</dbReference>
<evidence type="ECO:0000256" key="9">
    <source>
        <dbReference type="ARBA" id="ARBA00023049"/>
    </source>
</evidence>
<dbReference type="GO" id="GO:0016020">
    <property type="term" value="C:membrane"/>
    <property type="evidence" value="ECO:0007669"/>
    <property type="project" value="UniProtKB-SubCell"/>
</dbReference>
<feature type="transmembrane region" description="Helical" evidence="11">
    <location>
        <begin position="94"/>
        <end position="115"/>
    </location>
</feature>
<evidence type="ECO:0000256" key="10">
    <source>
        <dbReference type="ARBA" id="ARBA00023136"/>
    </source>
</evidence>
<dbReference type="InterPro" id="IPR036034">
    <property type="entry name" value="PDZ_sf"/>
</dbReference>
<dbReference type="Proteomes" id="UP000176714">
    <property type="component" value="Unassembled WGS sequence"/>
</dbReference>
<dbReference type="Gene3D" id="2.30.42.10">
    <property type="match status" value="1"/>
</dbReference>
<dbReference type="Pfam" id="PF02163">
    <property type="entry name" value="Peptidase_M50"/>
    <property type="match status" value="1"/>
</dbReference>
<gene>
    <name evidence="13" type="ORF">A2950_02240</name>
</gene>
<keyword evidence="7" id="KW-0862">Zinc</keyword>
<accession>A0A1F6ERJ4</accession>
<dbReference type="CDD" id="cd06163">
    <property type="entry name" value="S2P-M50_PDZ_RseP-like"/>
    <property type="match status" value="1"/>
</dbReference>
<organism evidence="13 14">
    <name type="scientific">Candidatus Kaiserbacteria bacterium RIFCSPLOWO2_01_FULL_55_19</name>
    <dbReference type="NCBI Taxonomy" id="1798516"/>
    <lineage>
        <taxon>Bacteria</taxon>
        <taxon>Candidatus Kaiseribacteriota</taxon>
    </lineage>
</organism>